<keyword evidence="3" id="KW-0677">Repeat</keyword>
<keyword evidence="6 7" id="KW-0175">Coiled coil</keyword>
<dbReference type="PRINTS" id="PR00364">
    <property type="entry name" value="DISEASERSIST"/>
</dbReference>
<dbReference type="Pfam" id="PF18052">
    <property type="entry name" value="Rx_N"/>
    <property type="match status" value="1"/>
</dbReference>
<feature type="domain" description="Disease resistance R13L4/SHOC-2-like LRR" evidence="11">
    <location>
        <begin position="558"/>
        <end position="938"/>
    </location>
</feature>
<accession>A0A8T0T187</accession>
<dbReference type="InterPro" id="IPR032675">
    <property type="entry name" value="LRR_dom_sf"/>
</dbReference>
<feature type="domain" description="Disease resistance protein winged helix" evidence="10">
    <location>
        <begin position="437"/>
        <end position="508"/>
    </location>
</feature>
<protein>
    <submittedName>
        <fullName evidence="12">Uncharacterized protein</fullName>
    </submittedName>
</protein>
<dbReference type="InterPro" id="IPR002182">
    <property type="entry name" value="NB-ARC"/>
</dbReference>
<dbReference type="FunFam" id="3.40.50.300:FF:001091">
    <property type="entry name" value="Probable disease resistance protein At1g61300"/>
    <property type="match status" value="1"/>
</dbReference>
<comment type="similarity">
    <text evidence="1">Belongs to the disease resistance NB-LRR family.</text>
</comment>
<dbReference type="FunFam" id="1.10.10.10:FF:000322">
    <property type="entry name" value="Probable disease resistance protein At1g63360"/>
    <property type="match status" value="1"/>
</dbReference>
<dbReference type="Gene3D" id="1.10.8.430">
    <property type="entry name" value="Helical domain of apoptotic protease-activating factors"/>
    <property type="match status" value="1"/>
</dbReference>
<dbReference type="Proteomes" id="UP000823388">
    <property type="component" value="Chromosome 5K"/>
</dbReference>
<evidence type="ECO:0000259" key="10">
    <source>
        <dbReference type="Pfam" id="PF23559"/>
    </source>
</evidence>
<feature type="domain" description="NB-ARC" evidence="8">
    <location>
        <begin position="188"/>
        <end position="348"/>
    </location>
</feature>
<dbReference type="Pfam" id="PF23559">
    <property type="entry name" value="WHD_DRP"/>
    <property type="match status" value="1"/>
</dbReference>
<dbReference type="CDD" id="cd14798">
    <property type="entry name" value="RX-CC_like"/>
    <property type="match status" value="1"/>
</dbReference>
<dbReference type="Pfam" id="PF00931">
    <property type="entry name" value="NB-ARC"/>
    <property type="match status" value="1"/>
</dbReference>
<evidence type="ECO:0000313" key="13">
    <source>
        <dbReference type="Proteomes" id="UP000823388"/>
    </source>
</evidence>
<keyword evidence="5" id="KW-0611">Plant defense</keyword>
<dbReference type="Pfam" id="PF23598">
    <property type="entry name" value="LRR_14"/>
    <property type="match status" value="1"/>
</dbReference>
<gene>
    <name evidence="12" type="ORF">PVAP13_5KG737150</name>
</gene>
<dbReference type="InterPro" id="IPR055414">
    <property type="entry name" value="LRR_R13L4/SHOC2-like"/>
</dbReference>
<dbReference type="GO" id="GO:0009626">
    <property type="term" value="P:plant-type hypersensitive response"/>
    <property type="evidence" value="ECO:0007669"/>
    <property type="project" value="UniProtKB-ARBA"/>
</dbReference>
<dbReference type="SUPFAM" id="SSF52540">
    <property type="entry name" value="P-loop containing nucleoside triphosphate hydrolases"/>
    <property type="match status" value="1"/>
</dbReference>
<dbReference type="GO" id="GO:0042742">
    <property type="term" value="P:defense response to bacterium"/>
    <property type="evidence" value="ECO:0007669"/>
    <property type="project" value="UniProtKB-ARBA"/>
</dbReference>
<dbReference type="InterPro" id="IPR027417">
    <property type="entry name" value="P-loop_NTPase"/>
</dbReference>
<proteinExistence type="inferred from homology"/>
<dbReference type="InterPro" id="IPR036388">
    <property type="entry name" value="WH-like_DNA-bd_sf"/>
</dbReference>
<keyword evidence="4" id="KW-0547">Nucleotide-binding</keyword>
<evidence type="ECO:0000259" key="11">
    <source>
        <dbReference type="Pfam" id="PF23598"/>
    </source>
</evidence>
<sequence>MEVVSASHGVLGPLLGKLTSLLADECVRLKGVRREIRSLRSELMSMHAAVQKYAMLQHPDVQGKVWTALVRELAYDTEDVIDKFVHHLGNGSHHGGFKEFFRKTARRLKTLGSRRGIANQIDDLKARVKEVKELKSSYKLDDIAGSGTFEHCAVDPRLSALFVEEEHLVGIDGPRDYLVNWMVEEKDSSTKNLKVLSIVGFGGLGKTTLAKEVCRKIQGHFHCQAFVSISQKPNVKNIMKAVISQVPCKEDFTKDIDTWDEKKFIAKLRELLQDKRYLIIIDDIWSISAWDTIKYAFPENNLSSRIIATTRIVEVARSCCPRDDFYRIYEMEALSDLHSKRLFFKRIFGSEDCCPDVLKQISIKILKKCGGLPLAIISISSLLANRPKIKDEWERVSRSIGSALEKNPSLEGMNSILSLSYNDLPPNLKTCLLYLSIFPEDTVIDRECLVRRWIAEGFICEERGHSKQEVAENHFYELINKSMVQPVKVGYDGKARACRVHDMMLELIISKSIEDNFITFVGHGQTDVANRHGLIRRLSIHHIDQELASVLANEDLSHVRSLTVTASACIKYLPSLVGFEALRVLDFQGCQNMQEYDTNGIDKLFQLKYLSLRGTDMSKLPSGIVRLYGLETLDLSNTYIKELPPEIVQLIKLRHLLIARYGSMYSHEHSWFKATTKIPDGIGNMRNLRVISGFNVIENSLGAVEELGNLTALQELHIELDGRGSQKYKKHEEMLLSSLCKLGGCKLQSLWIHAANSTPLQFLDSWSPLPSSLQRFQMTTSYYFPKMPKWITPKLTGLAYLNINLVEIMEEDLHVLGEMRALLSLVLTFQGAQNERIIVRGHAFPCLKEFCLLTSSSYVTRPTYVKFEEGAMPKLEKLEVPFSVSVAKAYGFSLGINHLPCLKHAEVELDDGGATFSESKAAAAAIRNEANANPNHPRVFILGIMEEDTEESSTDDEEEG</sequence>
<dbReference type="OrthoDB" id="611041at2759"/>
<evidence type="ECO:0000256" key="7">
    <source>
        <dbReference type="SAM" id="Coils"/>
    </source>
</evidence>
<dbReference type="AlphaFoldDB" id="A0A8T0T187"/>
<dbReference type="SUPFAM" id="SSF52058">
    <property type="entry name" value="L domain-like"/>
    <property type="match status" value="1"/>
</dbReference>
<dbReference type="InterPro" id="IPR038005">
    <property type="entry name" value="RX-like_CC"/>
</dbReference>
<name>A0A8T0T187_PANVG</name>
<feature type="domain" description="Disease resistance N-terminal" evidence="9">
    <location>
        <begin position="10"/>
        <end position="100"/>
    </location>
</feature>
<dbReference type="InterPro" id="IPR041118">
    <property type="entry name" value="Rx_N"/>
</dbReference>
<dbReference type="InterPro" id="IPR042197">
    <property type="entry name" value="Apaf_helical"/>
</dbReference>
<dbReference type="Gene3D" id="1.10.10.10">
    <property type="entry name" value="Winged helix-like DNA-binding domain superfamily/Winged helix DNA-binding domain"/>
    <property type="match status" value="1"/>
</dbReference>
<dbReference type="PANTHER" id="PTHR23155:SF1167">
    <property type="entry name" value="OS08G0412100 PROTEIN"/>
    <property type="match status" value="1"/>
</dbReference>
<dbReference type="InterPro" id="IPR058922">
    <property type="entry name" value="WHD_DRP"/>
</dbReference>
<dbReference type="Gene3D" id="3.80.10.10">
    <property type="entry name" value="Ribonuclease Inhibitor"/>
    <property type="match status" value="1"/>
</dbReference>
<keyword evidence="2" id="KW-0433">Leucine-rich repeat</keyword>
<dbReference type="GO" id="GO:0043531">
    <property type="term" value="F:ADP binding"/>
    <property type="evidence" value="ECO:0007669"/>
    <property type="project" value="InterPro"/>
</dbReference>
<dbReference type="Gene3D" id="1.20.5.4130">
    <property type="match status" value="1"/>
</dbReference>
<evidence type="ECO:0000256" key="5">
    <source>
        <dbReference type="ARBA" id="ARBA00022821"/>
    </source>
</evidence>
<evidence type="ECO:0000256" key="1">
    <source>
        <dbReference type="ARBA" id="ARBA00008894"/>
    </source>
</evidence>
<evidence type="ECO:0000256" key="6">
    <source>
        <dbReference type="ARBA" id="ARBA00023054"/>
    </source>
</evidence>
<evidence type="ECO:0000256" key="4">
    <source>
        <dbReference type="ARBA" id="ARBA00022741"/>
    </source>
</evidence>
<evidence type="ECO:0000256" key="2">
    <source>
        <dbReference type="ARBA" id="ARBA00022614"/>
    </source>
</evidence>
<evidence type="ECO:0000313" key="12">
    <source>
        <dbReference type="EMBL" id="KAG2602983.1"/>
    </source>
</evidence>
<dbReference type="PANTHER" id="PTHR23155">
    <property type="entry name" value="DISEASE RESISTANCE PROTEIN RP"/>
    <property type="match status" value="1"/>
</dbReference>
<evidence type="ECO:0000256" key="3">
    <source>
        <dbReference type="ARBA" id="ARBA00022737"/>
    </source>
</evidence>
<comment type="caution">
    <text evidence="12">The sequence shown here is derived from an EMBL/GenBank/DDBJ whole genome shotgun (WGS) entry which is preliminary data.</text>
</comment>
<organism evidence="12 13">
    <name type="scientific">Panicum virgatum</name>
    <name type="common">Blackwell switchgrass</name>
    <dbReference type="NCBI Taxonomy" id="38727"/>
    <lineage>
        <taxon>Eukaryota</taxon>
        <taxon>Viridiplantae</taxon>
        <taxon>Streptophyta</taxon>
        <taxon>Embryophyta</taxon>
        <taxon>Tracheophyta</taxon>
        <taxon>Spermatophyta</taxon>
        <taxon>Magnoliopsida</taxon>
        <taxon>Liliopsida</taxon>
        <taxon>Poales</taxon>
        <taxon>Poaceae</taxon>
        <taxon>PACMAD clade</taxon>
        <taxon>Panicoideae</taxon>
        <taxon>Panicodae</taxon>
        <taxon>Paniceae</taxon>
        <taxon>Panicinae</taxon>
        <taxon>Panicum</taxon>
        <taxon>Panicum sect. Hiantes</taxon>
    </lineage>
</organism>
<feature type="coiled-coil region" evidence="7">
    <location>
        <begin position="114"/>
        <end position="141"/>
    </location>
</feature>
<evidence type="ECO:0000259" key="8">
    <source>
        <dbReference type="Pfam" id="PF00931"/>
    </source>
</evidence>
<reference evidence="12" key="1">
    <citation type="submission" date="2020-05" db="EMBL/GenBank/DDBJ databases">
        <title>WGS assembly of Panicum virgatum.</title>
        <authorList>
            <person name="Lovell J.T."/>
            <person name="Jenkins J."/>
            <person name="Shu S."/>
            <person name="Juenger T.E."/>
            <person name="Schmutz J."/>
        </authorList>
    </citation>
    <scope>NUCLEOTIDE SEQUENCE</scope>
    <source>
        <strain evidence="12">AP13</strain>
    </source>
</reference>
<dbReference type="EMBL" id="CM029045">
    <property type="protein sequence ID" value="KAG2602983.1"/>
    <property type="molecule type" value="Genomic_DNA"/>
</dbReference>
<dbReference type="InterPro" id="IPR044974">
    <property type="entry name" value="Disease_R_plants"/>
</dbReference>
<keyword evidence="13" id="KW-1185">Reference proteome</keyword>
<evidence type="ECO:0000259" key="9">
    <source>
        <dbReference type="Pfam" id="PF18052"/>
    </source>
</evidence>
<dbReference type="Gene3D" id="3.40.50.300">
    <property type="entry name" value="P-loop containing nucleotide triphosphate hydrolases"/>
    <property type="match status" value="1"/>
</dbReference>
<dbReference type="GO" id="GO:0002758">
    <property type="term" value="P:innate immune response-activating signaling pathway"/>
    <property type="evidence" value="ECO:0007669"/>
    <property type="project" value="UniProtKB-ARBA"/>
</dbReference>